<keyword evidence="12" id="KW-1185">Reference proteome</keyword>
<evidence type="ECO:0000256" key="6">
    <source>
        <dbReference type="PROSITE-ProRule" id="PRU00176"/>
    </source>
</evidence>
<dbReference type="Gene3D" id="1.25.40.180">
    <property type="match status" value="2"/>
</dbReference>
<evidence type="ECO:0000313" key="12">
    <source>
        <dbReference type="Proteomes" id="UP000285624"/>
    </source>
</evidence>
<dbReference type="SUPFAM" id="SSF48371">
    <property type="entry name" value="ARM repeat"/>
    <property type="match status" value="2"/>
</dbReference>
<keyword evidence="6" id="KW-0694">RNA-binding</keyword>
<dbReference type="InterPro" id="IPR035979">
    <property type="entry name" value="RBD_domain_sf"/>
</dbReference>
<dbReference type="EMBL" id="MBDN02000334">
    <property type="protein sequence ID" value="RLN76249.1"/>
    <property type="molecule type" value="Genomic_DNA"/>
</dbReference>
<feature type="domain" description="MI" evidence="9">
    <location>
        <begin position="1012"/>
        <end position="1135"/>
    </location>
</feature>
<feature type="domain" description="MI" evidence="9">
    <location>
        <begin position="853"/>
        <end position="974"/>
    </location>
</feature>
<keyword evidence="5" id="KW-0539">Nucleus</keyword>
<evidence type="ECO:0000256" key="4">
    <source>
        <dbReference type="ARBA" id="ARBA00022737"/>
    </source>
</evidence>
<dbReference type="Pfam" id="PF02847">
    <property type="entry name" value="MA3"/>
    <property type="match status" value="2"/>
</dbReference>
<evidence type="ECO:0000256" key="3">
    <source>
        <dbReference type="ARBA" id="ARBA00022490"/>
    </source>
</evidence>
<evidence type="ECO:0000313" key="11">
    <source>
        <dbReference type="EMBL" id="RLN76249.1"/>
    </source>
</evidence>
<feature type="compositionally biased region" description="Acidic residues" evidence="7">
    <location>
        <begin position="353"/>
        <end position="363"/>
    </location>
</feature>
<dbReference type="GO" id="GO:0005737">
    <property type="term" value="C:cytoplasm"/>
    <property type="evidence" value="ECO:0007669"/>
    <property type="project" value="UniProtKB-SubCell"/>
</dbReference>
<name>A0A3R7GZ70_9STRA</name>
<feature type="compositionally biased region" description="Basic and acidic residues" evidence="7">
    <location>
        <begin position="768"/>
        <end position="782"/>
    </location>
</feature>
<feature type="compositionally biased region" description="Gly residues" evidence="7">
    <location>
        <begin position="754"/>
        <end position="764"/>
    </location>
</feature>
<dbReference type="Gene3D" id="3.30.70.330">
    <property type="match status" value="1"/>
</dbReference>
<feature type="domain" description="RRM" evidence="8">
    <location>
        <begin position="553"/>
        <end position="638"/>
    </location>
</feature>
<gene>
    <name evidence="10" type="ORF">BBI17_008259</name>
    <name evidence="11" type="ORF">BBO99_00007710</name>
</gene>
<dbReference type="PANTHER" id="PTHR12626:SF0">
    <property type="entry name" value="PROGRAMMED CELL DEATH PROTEIN 4"/>
    <property type="match status" value="1"/>
</dbReference>
<dbReference type="Proteomes" id="UP000285624">
    <property type="component" value="Unassembled WGS sequence"/>
</dbReference>
<reference evidence="12 13" key="1">
    <citation type="submission" date="2018-07" db="EMBL/GenBank/DDBJ databases">
        <title>Genome sequencing of oomycete isolates from Chile give support for New Zealand origin for Phytophthora kernoviae and make available the first Nothophytophthora sp. genome.</title>
        <authorList>
            <person name="Studholme D.J."/>
            <person name="Sanfuentes E."/>
            <person name="Panda P."/>
            <person name="Hill R."/>
            <person name="Sambles C."/>
            <person name="Grant M."/>
            <person name="Williams N.M."/>
            <person name="Mcdougal R.L."/>
        </authorList>
    </citation>
    <scope>NUCLEOTIDE SEQUENCE [LARGE SCALE GENOMIC DNA]</scope>
    <source>
        <strain evidence="10">Chile2</strain>
        <strain evidence="11">Chile4</strain>
    </source>
</reference>
<dbReference type="CDD" id="cd00590">
    <property type="entry name" value="RRM_SF"/>
    <property type="match status" value="1"/>
</dbReference>
<dbReference type="InterPro" id="IPR016024">
    <property type="entry name" value="ARM-type_fold"/>
</dbReference>
<dbReference type="SMART" id="SM00544">
    <property type="entry name" value="MA3"/>
    <property type="match status" value="2"/>
</dbReference>
<protein>
    <recommendedName>
        <fullName evidence="14">RRM domain-containing protein</fullName>
    </recommendedName>
</protein>
<dbReference type="GO" id="GO:0045892">
    <property type="term" value="P:negative regulation of DNA-templated transcription"/>
    <property type="evidence" value="ECO:0007669"/>
    <property type="project" value="InterPro"/>
</dbReference>
<dbReference type="PROSITE" id="PS51366">
    <property type="entry name" value="MI"/>
    <property type="match status" value="2"/>
</dbReference>
<evidence type="ECO:0000256" key="5">
    <source>
        <dbReference type="ARBA" id="ARBA00023242"/>
    </source>
</evidence>
<accession>A0A3R7GZ70</accession>
<dbReference type="InterPro" id="IPR003891">
    <property type="entry name" value="Initiation_fac_eIF4g_MI"/>
</dbReference>
<feature type="region of interest" description="Disordered" evidence="7">
    <location>
        <begin position="450"/>
        <end position="514"/>
    </location>
</feature>
<keyword evidence="4" id="KW-0677">Repeat</keyword>
<feature type="region of interest" description="Disordered" evidence="7">
    <location>
        <begin position="707"/>
        <end position="815"/>
    </location>
</feature>
<evidence type="ECO:0000313" key="13">
    <source>
        <dbReference type="Proteomes" id="UP000285883"/>
    </source>
</evidence>
<dbReference type="InterPro" id="IPR039778">
    <property type="entry name" value="PDCD4"/>
</dbReference>
<dbReference type="GO" id="GO:0003723">
    <property type="term" value="F:RNA binding"/>
    <property type="evidence" value="ECO:0007669"/>
    <property type="project" value="UniProtKB-UniRule"/>
</dbReference>
<feature type="region of interest" description="Disordered" evidence="7">
    <location>
        <begin position="175"/>
        <end position="255"/>
    </location>
</feature>
<dbReference type="SUPFAM" id="SSF54928">
    <property type="entry name" value="RNA-binding domain, RBD"/>
    <property type="match status" value="1"/>
</dbReference>
<evidence type="ECO:0008006" key="14">
    <source>
        <dbReference type="Google" id="ProtNLM"/>
    </source>
</evidence>
<evidence type="ECO:0000256" key="2">
    <source>
        <dbReference type="ARBA" id="ARBA00005497"/>
    </source>
</evidence>
<feature type="compositionally biased region" description="Basic and acidic residues" evidence="7">
    <location>
        <begin position="178"/>
        <end position="191"/>
    </location>
</feature>
<dbReference type="PANTHER" id="PTHR12626">
    <property type="entry name" value="PROGRAMMED CELL DEATH 4"/>
    <property type="match status" value="1"/>
</dbReference>
<evidence type="ECO:0000259" key="8">
    <source>
        <dbReference type="PROSITE" id="PS50102"/>
    </source>
</evidence>
<evidence type="ECO:0000313" key="10">
    <source>
        <dbReference type="EMBL" id="RLM95393.1"/>
    </source>
</evidence>
<evidence type="ECO:0000256" key="7">
    <source>
        <dbReference type="SAM" id="MobiDB-lite"/>
    </source>
</evidence>
<comment type="subcellular location">
    <subcellularLocation>
        <location evidence="1">Cytoplasm</location>
    </subcellularLocation>
</comment>
<proteinExistence type="inferred from homology"/>
<feature type="compositionally biased region" description="Basic and acidic residues" evidence="7">
    <location>
        <begin position="393"/>
        <end position="416"/>
    </location>
</feature>
<sequence>MTSDLWESELLRARQWIAAGRRETQQEQQLTFQRVKSHIQFRDHQRSLQSATTASEDEDEDDLALDFLGDVDASDINTLLQAEAAKASVPPPVELATPIASSVMPSANDLLKPLEMPTNLVSPKLKPTGKATVPMSQLKPNNISTGREVIASATLGSDADVQELMQDLQLDVAQLQQSDKEQEEGKTEESTPPHLLKIYGAVTKGTSNGSTQDKLGRLASNGIGSGRAAPSSYMQQATSKSPMEPHRKLAAATGTAATSKTDDVAAEMLSWVSGYRDPVVIRRKEDMARRKRKTTHRTSAQIVDNKGSDDAASGDNAPLVVTGKSVIDGHALQGGADDDEFSDTGTIDLEAETEILDDDDVISDDLGLNYSDDSNAGQQAARDENNAASSDQKTADEKQDNSDPKQKDAGGKKETKAGVQQFFDFTPLTLKPKAKTTTRKKIPIHDYAETHLNKSGNPAGKTTDEPKKTPVTITKPRIGSNGLRPSKKPLATTTSIDGKENASDIHEGGGYKRPSRFKKMQAEAAQKGLVIKETEDIRFNLDSVPVDEGLMAKQVYVTGVNPTVCSEQLEEDFARFGVAVDRDMGFSAIDIFPCQRNHLGRGDACITFDTVDGAQAAVEELNSKNIKNSMIRVRRMDVHTQRILTVQFKTVRDSWKCAGVQCRADVSIWKAKCDKCGRKRVYGPSNIKIGAESWLCSLYVRSLSSTSRRKDQSSLSSPPHSSLHLPMSTTPEETITSTEQVLSSSSAAPESTSGGAGAGAGSGGDKPLPARKERSKSRDQGKRMGGGQKASWKVGEIPRAVPSDEHDPNYDSEAEENVVLVSTKPGSPVSKETTTMEPDSLAAKELAVNPPPEIKKRIIEILEEYFTSGDADEVLSSLSDLDEPEFNYEVVKRAITMSMDKNDKEREVTSRLLSALYLDGLTAGQVLMGFRRVLLLAGDLQIDIPTAKNMLAIFCARAVVDEILPPSFLEDPFITRYAPEIAAEAIKKLSINHATARMEKAWGPGDGRPVEELKVAIDQLTKEYLLSRDLEEAARCVRELNVPHFHHEVVKRGITNSLEEGGEANSAAMASLLAYLVSHEVVSSGQLIKGFERFKIVLDDVALDIPNAAALFQDIVARGISDGILPKNFDASAAKKQ</sequence>
<dbReference type="Pfam" id="PF00076">
    <property type="entry name" value="RRM_1"/>
    <property type="match status" value="1"/>
</dbReference>
<dbReference type="PROSITE" id="PS50102">
    <property type="entry name" value="RRM"/>
    <property type="match status" value="1"/>
</dbReference>
<evidence type="ECO:0000259" key="9">
    <source>
        <dbReference type="PROSITE" id="PS51366"/>
    </source>
</evidence>
<comment type="caution">
    <text evidence="10">The sequence shown here is derived from an EMBL/GenBank/DDBJ whole genome shotgun (WGS) entry which is preliminary data.</text>
</comment>
<feature type="compositionally biased region" description="Polar residues" evidence="7">
    <location>
        <begin position="204"/>
        <end position="213"/>
    </location>
</feature>
<dbReference type="SMART" id="SM00360">
    <property type="entry name" value="RRM"/>
    <property type="match status" value="1"/>
</dbReference>
<dbReference type="STRING" id="325452.A0A3R7GZ70"/>
<dbReference type="Proteomes" id="UP000285883">
    <property type="component" value="Unassembled WGS sequence"/>
</dbReference>
<feature type="compositionally biased region" description="Basic and acidic residues" evidence="7">
    <location>
        <begin position="497"/>
        <end position="510"/>
    </location>
</feature>
<evidence type="ECO:0000256" key="1">
    <source>
        <dbReference type="ARBA" id="ARBA00004496"/>
    </source>
</evidence>
<dbReference type="InterPro" id="IPR012677">
    <property type="entry name" value="Nucleotide-bd_a/b_plait_sf"/>
</dbReference>
<keyword evidence="3" id="KW-0963">Cytoplasm</keyword>
<dbReference type="EMBL" id="MAYM02002381">
    <property type="protein sequence ID" value="RLM95393.1"/>
    <property type="molecule type" value="Genomic_DNA"/>
</dbReference>
<feature type="region of interest" description="Disordered" evidence="7">
    <location>
        <begin position="287"/>
        <end position="318"/>
    </location>
</feature>
<feature type="region of interest" description="Disordered" evidence="7">
    <location>
        <begin position="353"/>
        <end position="418"/>
    </location>
</feature>
<feature type="compositionally biased region" description="Low complexity" evidence="7">
    <location>
        <begin position="713"/>
        <end position="753"/>
    </location>
</feature>
<dbReference type="InterPro" id="IPR000504">
    <property type="entry name" value="RRM_dom"/>
</dbReference>
<comment type="similarity">
    <text evidence="2">Belongs to the PDCD4 family.</text>
</comment>
<dbReference type="AlphaFoldDB" id="A0A3R7GZ70"/>
<feature type="compositionally biased region" description="Polar residues" evidence="7">
    <location>
        <begin position="232"/>
        <end position="241"/>
    </location>
</feature>
<organism evidence="10 13">
    <name type="scientific">Phytophthora kernoviae</name>
    <dbReference type="NCBI Taxonomy" id="325452"/>
    <lineage>
        <taxon>Eukaryota</taxon>
        <taxon>Sar</taxon>
        <taxon>Stramenopiles</taxon>
        <taxon>Oomycota</taxon>
        <taxon>Peronosporomycetes</taxon>
        <taxon>Peronosporales</taxon>
        <taxon>Peronosporaceae</taxon>
        <taxon>Phytophthora</taxon>
    </lineage>
</organism>